<feature type="domain" description="SHSP" evidence="5">
    <location>
        <begin position="52"/>
        <end position="160"/>
    </location>
</feature>
<dbReference type="InterPro" id="IPR008978">
    <property type="entry name" value="HSP20-like_chaperone"/>
</dbReference>
<dbReference type="GO" id="GO:0042026">
    <property type="term" value="P:protein refolding"/>
    <property type="evidence" value="ECO:0007669"/>
    <property type="project" value="TreeGrafter"/>
</dbReference>
<dbReference type="Gene3D" id="2.60.40.790">
    <property type="match status" value="1"/>
</dbReference>
<evidence type="ECO:0000256" key="2">
    <source>
        <dbReference type="PROSITE-ProRule" id="PRU00285"/>
    </source>
</evidence>
<dbReference type="CDD" id="cd06526">
    <property type="entry name" value="metazoan_ACD"/>
    <property type="match status" value="1"/>
</dbReference>
<organism evidence="6 7">
    <name type="scientific">Folsomia candida</name>
    <name type="common">Springtail</name>
    <dbReference type="NCBI Taxonomy" id="158441"/>
    <lineage>
        <taxon>Eukaryota</taxon>
        <taxon>Metazoa</taxon>
        <taxon>Ecdysozoa</taxon>
        <taxon>Arthropoda</taxon>
        <taxon>Hexapoda</taxon>
        <taxon>Collembola</taxon>
        <taxon>Entomobryomorpha</taxon>
        <taxon>Isotomoidea</taxon>
        <taxon>Isotomidae</taxon>
        <taxon>Proisotominae</taxon>
        <taxon>Folsomia</taxon>
    </lineage>
</organism>
<dbReference type="PANTHER" id="PTHR45640">
    <property type="entry name" value="HEAT SHOCK PROTEIN HSP-12.2-RELATED"/>
    <property type="match status" value="1"/>
</dbReference>
<dbReference type="Pfam" id="PF00011">
    <property type="entry name" value="HSP20"/>
    <property type="match status" value="1"/>
</dbReference>
<dbReference type="GO" id="GO:0051082">
    <property type="term" value="F:unfolded protein binding"/>
    <property type="evidence" value="ECO:0007669"/>
    <property type="project" value="TreeGrafter"/>
</dbReference>
<proteinExistence type="inferred from homology"/>
<evidence type="ECO:0000256" key="3">
    <source>
        <dbReference type="RuleBase" id="RU003616"/>
    </source>
</evidence>
<keyword evidence="7" id="KW-1185">Reference proteome</keyword>
<dbReference type="EMBL" id="LNIX01000004">
    <property type="protein sequence ID" value="OXA56344.1"/>
    <property type="molecule type" value="Genomic_DNA"/>
</dbReference>
<dbReference type="AlphaFoldDB" id="A0A226EGZ2"/>
<dbReference type="PROSITE" id="PS01031">
    <property type="entry name" value="SHSP"/>
    <property type="match status" value="1"/>
</dbReference>
<evidence type="ECO:0000313" key="7">
    <source>
        <dbReference type="Proteomes" id="UP000198287"/>
    </source>
</evidence>
<evidence type="ECO:0000256" key="1">
    <source>
        <dbReference type="ARBA" id="ARBA00023016"/>
    </source>
</evidence>
<gene>
    <name evidence="6" type="ORF">Fcan01_09748</name>
</gene>
<dbReference type="OMA" id="CAEHEEK"/>
<comment type="similarity">
    <text evidence="2 3">Belongs to the small heat shock protein (HSP20) family.</text>
</comment>
<dbReference type="OrthoDB" id="1431247at2759"/>
<dbReference type="InterPro" id="IPR002068">
    <property type="entry name" value="A-crystallin/Hsp20_dom"/>
</dbReference>
<name>A0A226EGZ2_FOLCA</name>
<dbReference type="PANTHER" id="PTHR45640:SF13">
    <property type="entry name" value="HEAT SHOCK PROTEIN 22-RELATED"/>
    <property type="match status" value="1"/>
</dbReference>
<sequence>MNPWIDRLDLDSRSLVDQYLGTGWDADEFVVPTSRFYSRYRHPRVLRPSSWVPDGRDGTGAERNASKDIFSVKLDVHQFRENELTVKTKDNNLIISASHEEREDPQGFISRQFTRRYVIPDDVKLDQLVCNISTDGILTIDAPKKSGQPGGETVIPIRPTGRPAVVTSAPSTAAPTTPTPSAPSGKESRSQTIPIERESAPAPPSS</sequence>
<reference evidence="6 7" key="1">
    <citation type="submission" date="2015-12" db="EMBL/GenBank/DDBJ databases">
        <title>The genome of Folsomia candida.</title>
        <authorList>
            <person name="Faddeeva A."/>
            <person name="Derks M.F."/>
            <person name="Anvar Y."/>
            <person name="Smit S."/>
            <person name="Van Straalen N."/>
            <person name="Roelofs D."/>
        </authorList>
    </citation>
    <scope>NUCLEOTIDE SEQUENCE [LARGE SCALE GENOMIC DNA]</scope>
    <source>
        <strain evidence="6 7">VU population</strain>
        <tissue evidence="6">Whole body</tissue>
    </source>
</reference>
<accession>A0A226EGZ2</accession>
<dbReference type="GO" id="GO:0005737">
    <property type="term" value="C:cytoplasm"/>
    <property type="evidence" value="ECO:0007669"/>
    <property type="project" value="TreeGrafter"/>
</dbReference>
<evidence type="ECO:0000256" key="4">
    <source>
        <dbReference type="SAM" id="MobiDB-lite"/>
    </source>
</evidence>
<dbReference type="GO" id="GO:0009408">
    <property type="term" value="P:response to heat"/>
    <property type="evidence" value="ECO:0007669"/>
    <property type="project" value="TreeGrafter"/>
</dbReference>
<keyword evidence="1" id="KW-0346">Stress response</keyword>
<dbReference type="STRING" id="158441.A0A226EGZ2"/>
<dbReference type="SUPFAM" id="SSF49764">
    <property type="entry name" value="HSP20-like chaperones"/>
    <property type="match status" value="1"/>
</dbReference>
<dbReference type="InterPro" id="IPR001436">
    <property type="entry name" value="Alpha-crystallin/sHSP_animal"/>
</dbReference>
<evidence type="ECO:0000259" key="5">
    <source>
        <dbReference type="PROSITE" id="PS01031"/>
    </source>
</evidence>
<evidence type="ECO:0000313" key="6">
    <source>
        <dbReference type="EMBL" id="OXA56344.1"/>
    </source>
</evidence>
<feature type="compositionally biased region" description="Low complexity" evidence="4">
    <location>
        <begin position="163"/>
        <end position="176"/>
    </location>
</feature>
<dbReference type="Proteomes" id="UP000198287">
    <property type="component" value="Unassembled WGS sequence"/>
</dbReference>
<feature type="region of interest" description="Disordered" evidence="4">
    <location>
        <begin position="143"/>
        <end position="206"/>
    </location>
</feature>
<dbReference type="GO" id="GO:0005634">
    <property type="term" value="C:nucleus"/>
    <property type="evidence" value="ECO:0007669"/>
    <property type="project" value="TreeGrafter"/>
</dbReference>
<protein>
    <submittedName>
        <fullName evidence="6">Alpha-crystallin B chain</fullName>
    </submittedName>
</protein>
<comment type="caution">
    <text evidence="6">The sequence shown here is derived from an EMBL/GenBank/DDBJ whole genome shotgun (WGS) entry which is preliminary data.</text>
</comment>
<dbReference type="PRINTS" id="PR00299">
    <property type="entry name" value="ACRYSTALLIN"/>
</dbReference>